<dbReference type="AlphaFoldDB" id="B9XKG4"/>
<evidence type="ECO:0000259" key="6">
    <source>
        <dbReference type="PROSITE" id="PS51918"/>
    </source>
</evidence>
<dbReference type="EMBL" id="ABOX02000025">
    <property type="protein sequence ID" value="EEF59634.1"/>
    <property type="molecule type" value="Genomic_DNA"/>
</dbReference>
<dbReference type="SUPFAM" id="SSF102114">
    <property type="entry name" value="Radical SAM enzymes"/>
    <property type="match status" value="1"/>
</dbReference>
<dbReference type="SFLD" id="SFLDG01082">
    <property type="entry name" value="B12-binding_domain_containing"/>
    <property type="match status" value="1"/>
</dbReference>
<dbReference type="PANTHER" id="PTHR43409:SF16">
    <property type="entry name" value="SLR0320 PROTEIN"/>
    <property type="match status" value="1"/>
</dbReference>
<keyword evidence="5" id="KW-0411">Iron-sulfur</keyword>
<dbReference type="SFLD" id="SFLDF00404">
    <property type="entry name" value="hopanetetrol_cyclitol_ether_sy"/>
    <property type="match status" value="1"/>
</dbReference>
<dbReference type="OrthoDB" id="9801424at2"/>
<dbReference type="InterPro" id="IPR034466">
    <property type="entry name" value="Methyltransferase_Class_B"/>
</dbReference>
<dbReference type="CDD" id="cd01335">
    <property type="entry name" value="Radical_SAM"/>
    <property type="match status" value="1"/>
</dbReference>
<dbReference type="InterPro" id="IPR051198">
    <property type="entry name" value="BchE-like"/>
</dbReference>
<dbReference type="InterPro" id="IPR058240">
    <property type="entry name" value="rSAM_sf"/>
</dbReference>
<protein>
    <submittedName>
        <fullName evidence="7">Hopanoid biosynthesis associated radical SAM protein HpnJ</fullName>
    </submittedName>
</protein>
<sequence length="483" mass="54748">MKTLFLSPPSFDGFDGGAGARYQAKREIRSFWYPTWLAQPAALVPNSKLMDCPPHDIDVKACLAEAKNYDHVIIHTSTPSLKNDSKVAEAIKSQRPGTTIGFVGAHAAVLPTETLKASQAIDWVGRKEFDFTCKEVAEGRPLSEVNGLSFWKEGKIVHNPERELIPDMDALPWVTDVYKRDLQIEKYSIGYLKDPYLSLYTGRGCPAQCTFCLWPQTIGGHKYRVRSPENVAAEMAHAKKLFPQVEEFFFDDDTFTANLPRAREIAQKLKTLGMTWSCNSRANVNYETIKLMKDCGLRLFLVGYESGNQQILDRIKKGINIEEAKKFTKACKELGVIIHGTFILGLPVETKETIEETIRYAMDLDVFSIQVSLAAPYPGTELYEMARQNGWFAKKDKTDIIHDDGIQQSTLAYPGLSKDEIFESVEKFYRRYYLRPKPILRIIKTMLEDKNVCVRRLREGYEFFTTMAQRRTDLAASKAASAA</sequence>
<evidence type="ECO:0000313" key="7">
    <source>
        <dbReference type="EMBL" id="EEF59634.1"/>
    </source>
</evidence>
<dbReference type="InterPro" id="IPR017834">
    <property type="entry name" value="Hopanoid_synth-assoc_rSAM_HpnJ"/>
</dbReference>
<dbReference type="InterPro" id="IPR007197">
    <property type="entry name" value="rSAM"/>
</dbReference>
<dbReference type="SFLD" id="SFLDG01123">
    <property type="entry name" value="methyltransferase_(Class_B)"/>
    <property type="match status" value="1"/>
</dbReference>
<dbReference type="Pfam" id="PF04055">
    <property type="entry name" value="Radical_SAM"/>
    <property type="match status" value="1"/>
</dbReference>
<reference evidence="7 8" key="1">
    <citation type="journal article" date="2011" name="J. Bacteriol.">
        <title>Genome sequence of 'Pedosphaera parvula' Ellin514, an aerobic Verrucomicrobial isolate from pasture soil.</title>
        <authorList>
            <person name="Kant R."/>
            <person name="van Passel M.W."/>
            <person name="Sangwan P."/>
            <person name="Palva A."/>
            <person name="Lucas S."/>
            <person name="Copeland A."/>
            <person name="Lapidus A."/>
            <person name="Glavina Del Rio T."/>
            <person name="Dalin E."/>
            <person name="Tice H."/>
            <person name="Bruce D."/>
            <person name="Goodwin L."/>
            <person name="Pitluck S."/>
            <person name="Chertkov O."/>
            <person name="Larimer F.W."/>
            <person name="Land M.L."/>
            <person name="Hauser L."/>
            <person name="Brettin T.S."/>
            <person name="Detter J.C."/>
            <person name="Han S."/>
            <person name="de Vos W.M."/>
            <person name="Janssen P.H."/>
            <person name="Smidt H."/>
        </authorList>
    </citation>
    <scope>NUCLEOTIDE SEQUENCE [LARGE SCALE GENOMIC DNA]</scope>
    <source>
        <strain evidence="7 8">Ellin514</strain>
    </source>
</reference>
<keyword evidence="2" id="KW-0949">S-adenosyl-L-methionine</keyword>
<dbReference type="Gene3D" id="3.80.30.20">
    <property type="entry name" value="tm_1862 like domain"/>
    <property type="match status" value="1"/>
</dbReference>
<dbReference type="InterPro" id="IPR006638">
    <property type="entry name" value="Elp3/MiaA/NifB-like_rSAM"/>
</dbReference>
<evidence type="ECO:0000256" key="5">
    <source>
        <dbReference type="ARBA" id="ARBA00023014"/>
    </source>
</evidence>
<keyword evidence="8" id="KW-1185">Reference proteome</keyword>
<dbReference type="RefSeq" id="WP_007416307.1">
    <property type="nucleotide sequence ID" value="NZ_ABOX02000025.1"/>
</dbReference>
<dbReference type="Gene3D" id="3.40.50.280">
    <property type="entry name" value="Cobalamin-binding domain"/>
    <property type="match status" value="1"/>
</dbReference>
<organism evidence="7 8">
    <name type="scientific">Pedosphaera parvula (strain Ellin514)</name>
    <dbReference type="NCBI Taxonomy" id="320771"/>
    <lineage>
        <taxon>Bacteria</taxon>
        <taxon>Pseudomonadati</taxon>
        <taxon>Verrucomicrobiota</taxon>
        <taxon>Pedosphaerae</taxon>
        <taxon>Pedosphaerales</taxon>
        <taxon>Pedosphaeraceae</taxon>
        <taxon>Pedosphaera</taxon>
    </lineage>
</organism>
<evidence type="ECO:0000256" key="3">
    <source>
        <dbReference type="ARBA" id="ARBA00022723"/>
    </source>
</evidence>
<dbReference type="GO" id="GO:0046872">
    <property type="term" value="F:metal ion binding"/>
    <property type="evidence" value="ECO:0007669"/>
    <property type="project" value="UniProtKB-KW"/>
</dbReference>
<dbReference type="PANTHER" id="PTHR43409">
    <property type="entry name" value="ANAEROBIC MAGNESIUM-PROTOPORPHYRIN IX MONOMETHYL ESTER CYCLASE-RELATED"/>
    <property type="match status" value="1"/>
</dbReference>
<dbReference type="STRING" id="320771.Cflav_PD2623"/>
<accession>B9XKG4</accession>
<dbReference type="InterPro" id="IPR023404">
    <property type="entry name" value="rSAM_horseshoe"/>
</dbReference>
<dbReference type="GO" id="GO:0051539">
    <property type="term" value="F:4 iron, 4 sulfur cluster binding"/>
    <property type="evidence" value="ECO:0007669"/>
    <property type="project" value="UniProtKB-KW"/>
</dbReference>
<dbReference type="Proteomes" id="UP000003688">
    <property type="component" value="Unassembled WGS sequence"/>
</dbReference>
<comment type="caution">
    <text evidence="7">The sequence shown here is derived from an EMBL/GenBank/DDBJ whole genome shotgun (WGS) entry which is preliminary data.</text>
</comment>
<evidence type="ECO:0000256" key="1">
    <source>
        <dbReference type="ARBA" id="ARBA00001966"/>
    </source>
</evidence>
<keyword evidence="3" id="KW-0479">Metal-binding</keyword>
<dbReference type="GO" id="GO:0005829">
    <property type="term" value="C:cytosol"/>
    <property type="evidence" value="ECO:0007669"/>
    <property type="project" value="TreeGrafter"/>
</dbReference>
<feature type="domain" description="Radical SAM core" evidence="6">
    <location>
        <begin position="191"/>
        <end position="411"/>
    </location>
</feature>
<dbReference type="GO" id="GO:0003824">
    <property type="term" value="F:catalytic activity"/>
    <property type="evidence" value="ECO:0007669"/>
    <property type="project" value="InterPro"/>
</dbReference>
<evidence type="ECO:0000256" key="4">
    <source>
        <dbReference type="ARBA" id="ARBA00023004"/>
    </source>
</evidence>
<dbReference type="SMART" id="SM00729">
    <property type="entry name" value="Elp3"/>
    <property type="match status" value="1"/>
</dbReference>
<dbReference type="NCBIfam" id="TIGR03471">
    <property type="entry name" value="HpnJ"/>
    <property type="match status" value="1"/>
</dbReference>
<keyword evidence="4" id="KW-0408">Iron</keyword>
<comment type="cofactor">
    <cofactor evidence="1">
        <name>[4Fe-4S] cluster</name>
        <dbReference type="ChEBI" id="CHEBI:49883"/>
    </cofactor>
</comment>
<gene>
    <name evidence="7" type="ORF">Cflav_PD2623</name>
</gene>
<name>B9XKG4_PEDPL</name>
<dbReference type="SFLD" id="SFLDS00029">
    <property type="entry name" value="Radical_SAM"/>
    <property type="match status" value="1"/>
</dbReference>
<dbReference type="PROSITE" id="PS51918">
    <property type="entry name" value="RADICAL_SAM"/>
    <property type="match status" value="1"/>
</dbReference>
<evidence type="ECO:0000313" key="8">
    <source>
        <dbReference type="Proteomes" id="UP000003688"/>
    </source>
</evidence>
<evidence type="ECO:0000256" key="2">
    <source>
        <dbReference type="ARBA" id="ARBA00022691"/>
    </source>
</evidence>
<proteinExistence type="predicted"/>